<accession>A0A7R9ASX9</accession>
<gene>
    <name evidence="2" type="ORF">TSIB3V08_LOCUS3204</name>
</gene>
<evidence type="ECO:0000256" key="1">
    <source>
        <dbReference type="SAM" id="MobiDB-lite"/>
    </source>
</evidence>
<protein>
    <submittedName>
        <fullName evidence="2">Uncharacterized protein</fullName>
    </submittedName>
</protein>
<sequence>MPLGWQQCAVSGLVLVEPCARRVQSWRQTSSVALVQAVDNATASRCHCRRRVFDDGGAVPRRVVVMLLVETMSGTYTNSHRDGLRLRLSDPTLGTSLLSGGSLGSEDSEEEGVEGSRGGGRGVTNWTWTHRTVPPMCTFELLSRGLISYGSAYGYIIWSGSFSKPSALSCELSVSTKEVMGLLY</sequence>
<organism evidence="2">
    <name type="scientific">Timema shepardi</name>
    <name type="common">Walking stick</name>
    <dbReference type="NCBI Taxonomy" id="629360"/>
    <lineage>
        <taxon>Eukaryota</taxon>
        <taxon>Metazoa</taxon>
        <taxon>Ecdysozoa</taxon>
        <taxon>Arthropoda</taxon>
        <taxon>Hexapoda</taxon>
        <taxon>Insecta</taxon>
        <taxon>Pterygota</taxon>
        <taxon>Neoptera</taxon>
        <taxon>Polyneoptera</taxon>
        <taxon>Phasmatodea</taxon>
        <taxon>Timematodea</taxon>
        <taxon>Timematoidea</taxon>
        <taxon>Timematidae</taxon>
        <taxon>Timema</taxon>
    </lineage>
</organism>
<proteinExistence type="predicted"/>
<feature type="region of interest" description="Disordered" evidence="1">
    <location>
        <begin position="98"/>
        <end position="121"/>
    </location>
</feature>
<name>A0A7R9ASX9_TIMSH</name>
<evidence type="ECO:0000313" key="2">
    <source>
        <dbReference type="EMBL" id="CAD7258988.1"/>
    </source>
</evidence>
<dbReference type="EMBL" id="OC001042">
    <property type="protein sequence ID" value="CAD7258988.1"/>
    <property type="molecule type" value="Genomic_DNA"/>
</dbReference>
<dbReference type="AlphaFoldDB" id="A0A7R9ASX9"/>
<reference evidence="2" key="1">
    <citation type="submission" date="2020-11" db="EMBL/GenBank/DDBJ databases">
        <authorList>
            <person name="Tran Van P."/>
        </authorList>
    </citation>
    <scope>NUCLEOTIDE SEQUENCE</scope>
</reference>